<protein>
    <recommendedName>
        <fullName evidence="3">Nucleoside/nucleotide kinase family protein</fullName>
    </recommendedName>
</protein>
<evidence type="ECO:0000313" key="1">
    <source>
        <dbReference type="EMBL" id="PXX79023.1"/>
    </source>
</evidence>
<proteinExistence type="predicted"/>
<gene>
    <name evidence="1" type="ORF">DES51_106142</name>
</gene>
<dbReference type="Gene3D" id="3.40.50.300">
    <property type="entry name" value="P-loop containing nucleotide triphosphate hydrolases"/>
    <property type="match status" value="3"/>
</dbReference>
<dbReference type="OrthoDB" id="1550976at2"/>
<dbReference type="InterPro" id="IPR027417">
    <property type="entry name" value="P-loop_NTPase"/>
</dbReference>
<organism evidence="1 2">
    <name type="scientific">Dielma fastidiosa</name>
    <dbReference type="NCBI Taxonomy" id="1034346"/>
    <lineage>
        <taxon>Bacteria</taxon>
        <taxon>Bacillati</taxon>
        <taxon>Bacillota</taxon>
        <taxon>Erysipelotrichia</taxon>
        <taxon>Erysipelotrichales</taxon>
        <taxon>Erysipelotrichaceae</taxon>
        <taxon>Dielma</taxon>
    </lineage>
</organism>
<accession>A0A318L0F8</accession>
<evidence type="ECO:0008006" key="3">
    <source>
        <dbReference type="Google" id="ProtNLM"/>
    </source>
</evidence>
<keyword evidence="2" id="KW-1185">Reference proteome</keyword>
<dbReference type="STRING" id="1034346.GCA_000313565_01196"/>
<reference evidence="1 2" key="1">
    <citation type="submission" date="2018-05" db="EMBL/GenBank/DDBJ databases">
        <title>Genomic Encyclopedia of Type Strains, Phase IV (KMG-IV): sequencing the most valuable type-strain genomes for metagenomic binning, comparative biology and taxonomic classification.</title>
        <authorList>
            <person name="Goeker M."/>
        </authorList>
    </citation>
    <scope>NUCLEOTIDE SEQUENCE [LARGE SCALE GENOMIC DNA]</scope>
    <source>
        <strain evidence="1 2">JC118</strain>
    </source>
</reference>
<dbReference type="NCBIfam" id="NF006745">
    <property type="entry name" value="PRK09270.1-4"/>
    <property type="match status" value="1"/>
</dbReference>
<dbReference type="SUPFAM" id="SSF52540">
    <property type="entry name" value="P-loop containing nucleoside triphosphate hydrolases"/>
    <property type="match status" value="1"/>
</dbReference>
<name>A0A318L0F8_9FIRM</name>
<sequence>MEKELQVNGFKLHAVYNDEFINQQLMPLIASWQQQAVKKQRRIIVFLAAPPGAGKSTLALFIQSLCDDIQALSLDGFHYPQQYLKSHSLVLHGEEVLMSKIKGSAETFDTHAFKKHLEQLTGDDCWWPIYDRNLHDVIDHQIHVTKPIVLIEGNWLLLNELPWNELVKAADTTMFIHAELKLLKERLIERKIKGGSSSEDALLFYETSDKLNCERVMQHSLQADIEINESMMF</sequence>
<dbReference type="RefSeq" id="WP_022937512.1">
    <property type="nucleotide sequence ID" value="NZ_CABKRQ010000003.1"/>
</dbReference>
<dbReference type="EMBL" id="QJKH01000006">
    <property type="protein sequence ID" value="PXX79023.1"/>
    <property type="molecule type" value="Genomic_DNA"/>
</dbReference>
<comment type="caution">
    <text evidence="1">The sequence shown here is derived from an EMBL/GenBank/DDBJ whole genome shotgun (WGS) entry which is preliminary data.</text>
</comment>
<dbReference type="AlphaFoldDB" id="A0A318L0F8"/>
<evidence type="ECO:0000313" key="2">
    <source>
        <dbReference type="Proteomes" id="UP000247612"/>
    </source>
</evidence>
<dbReference type="Proteomes" id="UP000247612">
    <property type="component" value="Unassembled WGS sequence"/>
</dbReference>